<feature type="transmembrane region" description="Helical" evidence="1">
    <location>
        <begin position="20"/>
        <end position="39"/>
    </location>
</feature>
<proteinExistence type="predicted"/>
<evidence type="ECO:0000313" key="2">
    <source>
        <dbReference type="EMBL" id="GAA0290770.1"/>
    </source>
</evidence>
<dbReference type="Proteomes" id="UP001500837">
    <property type="component" value="Unassembled WGS sequence"/>
</dbReference>
<evidence type="ECO:0000256" key="1">
    <source>
        <dbReference type="SAM" id="Phobius"/>
    </source>
</evidence>
<dbReference type="RefSeq" id="WP_211313300.1">
    <property type="nucleotide sequence ID" value="NZ_BAAABL010000011.1"/>
</dbReference>
<keyword evidence="3" id="KW-1185">Reference proteome</keyword>
<keyword evidence="1" id="KW-0812">Transmembrane</keyword>
<comment type="caution">
    <text evidence="2">The sequence shown here is derived from an EMBL/GenBank/DDBJ whole genome shotgun (WGS) entry which is preliminary data.</text>
</comment>
<dbReference type="InterPro" id="IPR055894">
    <property type="entry name" value="DUF7471"/>
</dbReference>
<feature type="transmembrane region" description="Helical" evidence="1">
    <location>
        <begin position="46"/>
        <end position="69"/>
    </location>
</feature>
<accession>A0AAV3S415</accession>
<organism evidence="2 3">
    <name type="scientific">Halarchaeum salinum</name>
    <dbReference type="NCBI Taxonomy" id="489912"/>
    <lineage>
        <taxon>Archaea</taxon>
        <taxon>Methanobacteriati</taxon>
        <taxon>Methanobacteriota</taxon>
        <taxon>Stenosarchaea group</taxon>
        <taxon>Halobacteria</taxon>
        <taxon>Halobacteriales</taxon>
        <taxon>Halobacteriaceae</taxon>
    </lineage>
</organism>
<dbReference type="EMBL" id="BAAABL010000011">
    <property type="protein sequence ID" value="GAA0290770.1"/>
    <property type="molecule type" value="Genomic_DNA"/>
</dbReference>
<dbReference type="Pfam" id="PF24283">
    <property type="entry name" value="DUF7471"/>
    <property type="match status" value="1"/>
</dbReference>
<keyword evidence="1" id="KW-0472">Membrane</keyword>
<dbReference type="AlphaFoldDB" id="A0AAV3S415"/>
<keyword evidence="1" id="KW-1133">Transmembrane helix</keyword>
<feature type="transmembrane region" description="Helical" evidence="1">
    <location>
        <begin position="81"/>
        <end position="98"/>
    </location>
</feature>
<evidence type="ECO:0000313" key="3">
    <source>
        <dbReference type="Proteomes" id="UP001500837"/>
    </source>
</evidence>
<protein>
    <submittedName>
        <fullName evidence="2">Uncharacterized protein</fullName>
    </submittedName>
</protein>
<gene>
    <name evidence="2" type="ORF">GCM10009066_01550</name>
</gene>
<reference evidence="2 3" key="1">
    <citation type="journal article" date="2019" name="Int. J. Syst. Evol. Microbiol.">
        <title>The Global Catalogue of Microorganisms (GCM) 10K type strain sequencing project: providing services to taxonomists for standard genome sequencing and annotation.</title>
        <authorList>
            <consortium name="The Broad Institute Genomics Platform"/>
            <consortium name="The Broad Institute Genome Sequencing Center for Infectious Disease"/>
            <person name="Wu L."/>
            <person name="Ma J."/>
        </authorList>
    </citation>
    <scope>NUCLEOTIDE SEQUENCE [LARGE SCALE GENOMIC DNA]</scope>
    <source>
        <strain evidence="2 3">JCM 16330</strain>
    </source>
</reference>
<sequence length="120" mass="12930">MHPDLAPTTTATTPVLDGLLIGSLGLATLLFVLSLAAYTRRRTRSVLLLVASFGALFGYSLIAVLQVLGMVTEQTHHLVEHALVLVQSALVLAAVYYARTIERAAGDDETTLVPESRREE</sequence>
<name>A0AAV3S415_9EURY</name>